<organism evidence="1 2">
    <name type="scientific">Vagococcus vulneris</name>
    <dbReference type="NCBI Taxonomy" id="1977869"/>
    <lineage>
        <taxon>Bacteria</taxon>
        <taxon>Bacillati</taxon>
        <taxon>Bacillota</taxon>
        <taxon>Bacilli</taxon>
        <taxon>Lactobacillales</taxon>
        <taxon>Enterococcaceae</taxon>
        <taxon>Vagococcus</taxon>
    </lineage>
</organism>
<name>A0A429ZRP0_9ENTE</name>
<dbReference type="AlphaFoldDB" id="A0A429ZRP0"/>
<dbReference type="Proteomes" id="UP000287857">
    <property type="component" value="Unassembled WGS sequence"/>
</dbReference>
<dbReference type="RefSeq" id="WP_125984807.1">
    <property type="nucleotide sequence ID" value="NZ_NGJS01000027.1"/>
</dbReference>
<comment type="caution">
    <text evidence="1">The sequence shown here is derived from an EMBL/GenBank/DDBJ whole genome shotgun (WGS) entry which is preliminary data.</text>
</comment>
<sequence length="59" mass="6436">MVISLSFYGGEFAEIVSEHILKALTSEGEVKNKADFVTLSNNGDGIAHMLEILLVDQQI</sequence>
<protein>
    <submittedName>
        <fullName evidence="1">Uncharacterized protein</fullName>
    </submittedName>
</protein>
<reference evidence="1 2" key="1">
    <citation type="submission" date="2017-05" db="EMBL/GenBank/DDBJ databases">
        <title>Vagococcus spp. assemblies.</title>
        <authorList>
            <person name="Gulvik C.A."/>
        </authorList>
    </citation>
    <scope>NUCLEOTIDE SEQUENCE [LARGE SCALE GENOMIC DNA]</scope>
    <source>
        <strain evidence="1 2">SS1995</strain>
    </source>
</reference>
<gene>
    <name evidence="1" type="ORF">CBF37_11125</name>
</gene>
<evidence type="ECO:0000313" key="1">
    <source>
        <dbReference type="EMBL" id="RST96394.1"/>
    </source>
</evidence>
<keyword evidence="2" id="KW-1185">Reference proteome</keyword>
<proteinExistence type="predicted"/>
<dbReference type="EMBL" id="NGJS01000027">
    <property type="protein sequence ID" value="RST96394.1"/>
    <property type="molecule type" value="Genomic_DNA"/>
</dbReference>
<accession>A0A429ZRP0</accession>
<evidence type="ECO:0000313" key="2">
    <source>
        <dbReference type="Proteomes" id="UP000287857"/>
    </source>
</evidence>